<keyword evidence="3" id="KW-0808">Transferase</keyword>
<organism evidence="7 8">
    <name type="scientific">Raphidocelis subcapitata</name>
    <dbReference type="NCBI Taxonomy" id="307507"/>
    <lineage>
        <taxon>Eukaryota</taxon>
        <taxon>Viridiplantae</taxon>
        <taxon>Chlorophyta</taxon>
        <taxon>core chlorophytes</taxon>
        <taxon>Chlorophyceae</taxon>
        <taxon>CS clade</taxon>
        <taxon>Sphaeropleales</taxon>
        <taxon>Selenastraceae</taxon>
        <taxon>Raphidocelis</taxon>
    </lineage>
</organism>
<evidence type="ECO:0000256" key="6">
    <source>
        <dbReference type="SAM" id="SignalP"/>
    </source>
</evidence>
<dbReference type="InterPro" id="IPR011990">
    <property type="entry name" value="TPR-like_helical_dom_sf"/>
</dbReference>
<dbReference type="InterPro" id="IPR027417">
    <property type="entry name" value="P-loop_NTPase"/>
</dbReference>
<dbReference type="EMBL" id="BDRX01000209">
    <property type="protein sequence ID" value="GBG00307.1"/>
    <property type="molecule type" value="Genomic_DNA"/>
</dbReference>
<feature type="compositionally biased region" description="Low complexity" evidence="5">
    <location>
        <begin position="267"/>
        <end position="279"/>
    </location>
</feature>
<feature type="region of interest" description="Disordered" evidence="5">
    <location>
        <begin position="228"/>
        <end position="291"/>
    </location>
</feature>
<dbReference type="PANTHER" id="PTHR12788:SF10">
    <property type="entry name" value="PROTEIN-TYROSINE SULFOTRANSFERASE"/>
    <property type="match status" value="1"/>
</dbReference>
<comment type="similarity">
    <text evidence="1">Belongs to the protein sulfotransferase family.</text>
</comment>
<evidence type="ECO:0000256" key="3">
    <source>
        <dbReference type="ARBA" id="ARBA00022679"/>
    </source>
</evidence>
<dbReference type="GO" id="GO:0005794">
    <property type="term" value="C:Golgi apparatus"/>
    <property type="evidence" value="ECO:0007669"/>
    <property type="project" value="TreeGrafter"/>
</dbReference>
<name>A0A2V0PKR3_9CHLO</name>
<dbReference type="Proteomes" id="UP000247498">
    <property type="component" value="Unassembled WGS sequence"/>
</dbReference>
<gene>
    <name evidence="7" type="ORF">Rsub_13069</name>
</gene>
<dbReference type="EC" id="2.8.2.20" evidence="2"/>
<dbReference type="InterPro" id="IPR026634">
    <property type="entry name" value="TPST-like"/>
</dbReference>
<keyword evidence="8" id="KW-1185">Reference proteome</keyword>
<proteinExistence type="inferred from homology"/>
<dbReference type="InParanoid" id="A0A2V0PKR3"/>
<evidence type="ECO:0000256" key="1">
    <source>
        <dbReference type="ARBA" id="ARBA00009988"/>
    </source>
</evidence>
<sequence>MALAAAAARALRLALLALVLLAPRGAGQAADARAQFERAAAEARALCAARPEDPTPRLQLATALHHLNDLAPDGGSRVPEAEAAYRAALRLAAPSAARAAASVRGNLGVLLLSAGRASEAADELAAALRAGAAAGAGGAELASSRFNLGKALAAAGRLPEAEHAYLEAARAAAGADASTYAKALAAAEALPDGAVAAAARAARAARRAAAGREGLGFLAALEAAWPADGREGGGGEEGGASSRGGGGSGSGSSGSGSSGAGSGGSGVDSSAGTGASARGGSEGSGGPDDAWLAGAPPIDLCWLHFALHKHEERVGRSAAAWAYLEAANRLMLAAAAPGRWDPRPERGTLRQIREIFPGPFESAPRPGDDSASGGGGGGAAAEGGGGAIFVVGAPRSGSTLIEQMLGAHTRIFPAGEDTRLAPLATEMAAALATAGDGGGAAAVARAYGGRYLSEMRARAEAGGAAGRKLDFLVDKMLGNIWRVGHILLMLPGRSCVIHAARHPLDAALSCYAQPFAHYSSVPWAWDLEDIASE</sequence>
<feature type="non-terminal residue" evidence="7">
    <location>
        <position position="533"/>
    </location>
</feature>
<comment type="caution">
    <text evidence="7">The sequence shown here is derived from an EMBL/GenBank/DDBJ whole genome shotgun (WGS) entry which is preliminary data.</text>
</comment>
<dbReference type="PANTHER" id="PTHR12788">
    <property type="entry name" value="PROTEIN-TYROSINE SULFOTRANSFERASE 2"/>
    <property type="match status" value="1"/>
</dbReference>
<evidence type="ECO:0000313" key="7">
    <source>
        <dbReference type="EMBL" id="GBG00307.1"/>
    </source>
</evidence>
<keyword evidence="6" id="KW-0732">Signal</keyword>
<feature type="chain" id="PRO_5016112927" description="protein-tyrosine sulfotransferase" evidence="6">
    <location>
        <begin position="30"/>
        <end position="533"/>
    </location>
</feature>
<accession>A0A2V0PKR3</accession>
<evidence type="ECO:0000313" key="8">
    <source>
        <dbReference type="Proteomes" id="UP000247498"/>
    </source>
</evidence>
<dbReference type="AlphaFoldDB" id="A0A2V0PKR3"/>
<dbReference type="STRING" id="307507.A0A2V0PKR3"/>
<comment type="catalytic activity">
    <reaction evidence="4">
        <text>L-tyrosyl-[protein] + 3'-phosphoadenylyl sulfate = O-sulfo-L-tyrosine-[protein] + adenosine 3',5'-bisphosphate + H(+)</text>
        <dbReference type="Rhea" id="RHEA:16801"/>
        <dbReference type="Rhea" id="RHEA-COMP:10136"/>
        <dbReference type="Rhea" id="RHEA-COMP:11688"/>
        <dbReference type="ChEBI" id="CHEBI:15378"/>
        <dbReference type="ChEBI" id="CHEBI:46858"/>
        <dbReference type="ChEBI" id="CHEBI:58339"/>
        <dbReference type="ChEBI" id="CHEBI:58343"/>
        <dbReference type="ChEBI" id="CHEBI:65286"/>
        <dbReference type="EC" id="2.8.2.20"/>
    </reaction>
</comment>
<protein>
    <recommendedName>
        <fullName evidence="2">protein-tyrosine sulfotransferase</fullName>
        <ecNumber evidence="2">2.8.2.20</ecNumber>
    </recommendedName>
</protein>
<feature type="signal peptide" evidence="6">
    <location>
        <begin position="1"/>
        <end position="29"/>
    </location>
</feature>
<dbReference type="OrthoDB" id="545675at2759"/>
<dbReference type="SUPFAM" id="SSF48452">
    <property type="entry name" value="TPR-like"/>
    <property type="match status" value="1"/>
</dbReference>
<feature type="region of interest" description="Disordered" evidence="5">
    <location>
        <begin position="357"/>
        <end position="379"/>
    </location>
</feature>
<dbReference type="Gene3D" id="3.40.50.300">
    <property type="entry name" value="P-loop containing nucleotide triphosphate hydrolases"/>
    <property type="match status" value="1"/>
</dbReference>
<evidence type="ECO:0000256" key="2">
    <source>
        <dbReference type="ARBA" id="ARBA00013262"/>
    </source>
</evidence>
<evidence type="ECO:0000256" key="4">
    <source>
        <dbReference type="ARBA" id="ARBA00048460"/>
    </source>
</evidence>
<feature type="compositionally biased region" description="Gly residues" evidence="5">
    <location>
        <begin position="235"/>
        <end position="266"/>
    </location>
</feature>
<dbReference type="Gene3D" id="1.25.40.10">
    <property type="entry name" value="Tetratricopeptide repeat domain"/>
    <property type="match status" value="1"/>
</dbReference>
<dbReference type="Pfam" id="PF13469">
    <property type="entry name" value="Sulfotransfer_3"/>
    <property type="match status" value="1"/>
</dbReference>
<dbReference type="GO" id="GO:0008476">
    <property type="term" value="F:protein-tyrosine sulfotransferase activity"/>
    <property type="evidence" value="ECO:0007669"/>
    <property type="project" value="UniProtKB-EC"/>
</dbReference>
<dbReference type="SUPFAM" id="SSF52540">
    <property type="entry name" value="P-loop containing nucleoside triphosphate hydrolases"/>
    <property type="match status" value="1"/>
</dbReference>
<evidence type="ECO:0000256" key="5">
    <source>
        <dbReference type="SAM" id="MobiDB-lite"/>
    </source>
</evidence>
<reference evidence="7 8" key="1">
    <citation type="journal article" date="2018" name="Sci. Rep.">
        <title>Raphidocelis subcapitata (=Pseudokirchneriella subcapitata) provides an insight into genome evolution and environmental adaptations in the Sphaeropleales.</title>
        <authorList>
            <person name="Suzuki S."/>
            <person name="Yamaguchi H."/>
            <person name="Nakajima N."/>
            <person name="Kawachi M."/>
        </authorList>
    </citation>
    <scope>NUCLEOTIDE SEQUENCE [LARGE SCALE GENOMIC DNA]</scope>
    <source>
        <strain evidence="7 8">NIES-35</strain>
    </source>
</reference>